<dbReference type="AlphaFoldDB" id="A0A6A3C247"/>
<keyword evidence="4" id="KW-1185">Reference proteome</keyword>
<dbReference type="PANTHER" id="PTHR11926">
    <property type="entry name" value="GLUCOSYL/GLUCURONOSYL TRANSFERASES"/>
    <property type="match status" value="1"/>
</dbReference>
<keyword evidence="2" id="KW-0328">Glycosyltransferase</keyword>
<dbReference type="GO" id="GO:0080043">
    <property type="term" value="F:quercetin 3-O-glucosyltransferase activity"/>
    <property type="evidence" value="ECO:0007669"/>
    <property type="project" value="TreeGrafter"/>
</dbReference>
<dbReference type="PANTHER" id="PTHR11926:SF1264">
    <property type="entry name" value="GLYCOSYLTRANSFERASE-RELATED"/>
    <property type="match status" value="1"/>
</dbReference>
<dbReference type="Proteomes" id="UP000436088">
    <property type="component" value="Unassembled WGS sequence"/>
</dbReference>
<dbReference type="GO" id="GO:0080044">
    <property type="term" value="F:quercetin 7-O-glucosyltransferase activity"/>
    <property type="evidence" value="ECO:0007669"/>
    <property type="project" value="TreeGrafter"/>
</dbReference>
<dbReference type="SUPFAM" id="SSF53756">
    <property type="entry name" value="UDP-Glycosyltransferase/glycogen phosphorylase"/>
    <property type="match status" value="1"/>
</dbReference>
<sequence length="277" mass="31238">MFPSLENPNGIAQLPGMPELTVGDLPTFMLPFSPPHFRLWVAEFVSVLDKVKWVLGNSVNELEEETVNSLALVKPIYPIGPLVSPILLGKEETVEGSVDMWRAQDYCIEWLNKQEPSSVIYVSFGSIIMSSENQIHSIALALKNIKRPFRWVVKASNARKDEFPSGFLEEIKKEKWVAYPEWTDQPTNSKLLVDFFKIGVRMRNRGEEGLSVEEVERCIMEVTDGAGAREMKRRAMELKEAAKKALGDAGSSNRNIDRFISEIMENHTAITFNSSSS</sequence>
<dbReference type="Gene3D" id="3.40.50.2000">
    <property type="entry name" value="Glycogen Phosphorylase B"/>
    <property type="match status" value="3"/>
</dbReference>
<evidence type="ECO:0000256" key="2">
    <source>
        <dbReference type="ARBA" id="ARBA00022676"/>
    </source>
</evidence>
<protein>
    <submittedName>
        <fullName evidence="3">Uncharacterized protein</fullName>
    </submittedName>
</protein>
<dbReference type="EMBL" id="VEPZ02000562">
    <property type="protein sequence ID" value="KAE8722387.1"/>
    <property type="molecule type" value="Genomic_DNA"/>
</dbReference>
<dbReference type="GO" id="GO:0010294">
    <property type="term" value="F:abscisic acid glucosyltransferase activity"/>
    <property type="evidence" value="ECO:0007669"/>
    <property type="project" value="TreeGrafter"/>
</dbReference>
<comment type="caution">
    <text evidence="3">The sequence shown here is derived from an EMBL/GenBank/DDBJ whole genome shotgun (WGS) entry which is preliminary data.</text>
</comment>
<evidence type="ECO:0000313" key="3">
    <source>
        <dbReference type="EMBL" id="KAE8722387.1"/>
    </source>
</evidence>
<gene>
    <name evidence="3" type="ORF">F3Y22_tig00014064pilonHSYRG00078</name>
</gene>
<accession>A0A6A3C247</accession>
<evidence type="ECO:0000256" key="1">
    <source>
        <dbReference type="ARBA" id="ARBA00009995"/>
    </source>
</evidence>
<proteinExistence type="inferred from homology"/>
<keyword evidence="2" id="KW-0808">Transferase</keyword>
<reference evidence="3" key="1">
    <citation type="submission" date="2019-09" db="EMBL/GenBank/DDBJ databases">
        <title>Draft genome information of white flower Hibiscus syriacus.</title>
        <authorList>
            <person name="Kim Y.-M."/>
        </authorList>
    </citation>
    <scope>NUCLEOTIDE SEQUENCE [LARGE SCALE GENOMIC DNA]</scope>
    <source>
        <strain evidence="3">YM2019G1</strain>
    </source>
</reference>
<name>A0A6A3C247_HIBSY</name>
<organism evidence="3 4">
    <name type="scientific">Hibiscus syriacus</name>
    <name type="common">Rose of Sharon</name>
    <dbReference type="NCBI Taxonomy" id="106335"/>
    <lineage>
        <taxon>Eukaryota</taxon>
        <taxon>Viridiplantae</taxon>
        <taxon>Streptophyta</taxon>
        <taxon>Embryophyta</taxon>
        <taxon>Tracheophyta</taxon>
        <taxon>Spermatophyta</taxon>
        <taxon>Magnoliopsida</taxon>
        <taxon>eudicotyledons</taxon>
        <taxon>Gunneridae</taxon>
        <taxon>Pentapetalae</taxon>
        <taxon>rosids</taxon>
        <taxon>malvids</taxon>
        <taxon>Malvales</taxon>
        <taxon>Malvaceae</taxon>
        <taxon>Malvoideae</taxon>
        <taxon>Hibiscus</taxon>
    </lineage>
</organism>
<evidence type="ECO:0000313" key="4">
    <source>
        <dbReference type="Proteomes" id="UP000436088"/>
    </source>
</evidence>
<comment type="similarity">
    <text evidence="1">Belongs to the UDP-glycosyltransferase family.</text>
</comment>